<dbReference type="InterPro" id="IPR002577">
    <property type="entry name" value="HTH_HxlR"/>
</dbReference>
<protein>
    <recommendedName>
        <fullName evidence="1">HTH hxlR-type domain-containing protein</fullName>
    </recommendedName>
</protein>
<evidence type="ECO:0000313" key="2">
    <source>
        <dbReference type="EMBL" id="GAA4799653.1"/>
    </source>
</evidence>
<dbReference type="InterPro" id="IPR036390">
    <property type="entry name" value="WH_DNA-bd_sf"/>
</dbReference>
<evidence type="ECO:0000313" key="3">
    <source>
        <dbReference type="Proteomes" id="UP001500187"/>
    </source>
</evidence>
<sequence>MGSTCEAYSKVGTQPTVPVTVEYEITELGKTLIEPLEVLRRWSEQHKADVLIAQEIFDNNQRTANT</sequence>
<dbReference type="RefSeq" id="WP_345447019.1">
    <property type="nucleotide sequence ID" value="NZ_BAABKP010000005.1"/>
</dbReference>
<keyword evidence="3" id="KW-1185">Reference proteome</keyword>
<gene>
    <name evidence="2" type="ORF">GCM10023352_19460</name>
</gene>
<dbReference type="Pfam" id="PF01638">
    <property type="entry name" value="HxlR"/>
    <property type="match status" value="1"/>
</dbReference>
<comment type="caution">
    <text evidence="2">The sequence shown here is derived from an EMBL/GenBank/DDBJ whole genome shotgun (WGS) entry which is preliminary data.</text>
</comment>
<accession>A0ABP9BSC9</accession>
<name>A0ABP9BSC9_9MICC</name>
<dbReference type="SUPFAM" id="SSF46785">
    <property type="entry name" value="Winged helix' DNA-binding domain"/>
    <property type="match status" value="1"/>
</dbReference>
<dbReference type="InterPro" id="IPR036388">
    <property type="entry name" value="WH-like_DNA-bd_sf"/>
</dbReference>
<evidence type="ECO:0000259" key="1">
    <source>
        <dbReference type="Pfam" id="PF01638"/>
    </source>
</evidence>
<organism evidence="2 3">
    <name type="scientific">Rothia endophytica</name>
    <dbReference type="NCBI Taxonomy" id="1324766"/>
    <lineage>
        <taxon>Bacteria</taxon>
        <taxon>Bacillati</taxon>
        <taxon>Actinomycetota</taxon>
        <taxon>Actinomycetes</taxon>
        <taxon>Micrococcales</taxon>
        <taxon>Micrococcaceae</taxon>
        <taxon>Rothia</taxon>
    </lineage>
</organism>
<reference evidence="3" key="1">
    <citation type="journal article" date="2019" name="Int. J. Syst. Evol. Microbiol.">
        <title>The Global Catalogue of Microorganisms (GCM) 10K type strain sequencing project: providing services to taxonomists for standard genome sequencing and annotation.</title>
        <authorList>
            <consortium name="The Broad Institute Genomics Platform"/>
            <consortium name="The Broad Institute Genome Sequencing Center for Infectious Disease"/>
            <person name="Wu L."/>
            <person name="Ma J."/>
        </authorList>
    </citation>
    <scope>NUCLEOTIDE SEQUENCE [LARGE SCALE GENOMIC DNA]</scope>
    <source>
        <strain evidence="3">JCM 18541</strain>
    </source>
</reference>
<dbReference type="Proteomes" id="UP001500187">
    <property type="component" value="Unassembled WGS sequence"/>
</dbReference>
<dbReference type="Gene3D" id="1.10.10.10">
    <property type="entry name" value="Winged helix-like DNA-binding domain superfamily/Winged helix DNA-binding domain"/>
    <property type="match status" value="1"/>
</dbReference>
<feature type="domain" description="HTH hxlR-type" evidence="1">
    <location>
        <begin position="14"/>
        <end position="47"/>
    </location>
</feature>
<proteinExistence type="predicted"/>
<dbReference type="EMBL" id="BAABKP010000005">
    <property type="protein sequence ID" value="GAA4799653.1"/>
    <property type="molecule type" value="Genomic_DNA"/>
</dbReference>